<organism evidence="6 7">
    <name type="scientific">Erysipelothrix inopinata</name>
    <dbReference type="NCBI Taxonomy" id="225084"/>
    <lineage>
        <taxon>Bacteria</taxon>
        <taxon>Bacillati</taxon>
        <taxon>Bacillota</taxon>
        <taxon>Erysipelotrichia</taxon>
        <taxon>Erysipelotrichales</taxon>
        <taxon>Erysipelotrichaceae</taxon>
        <taxon>Erysipelothrix</taxon>
    </lineage>
</organism>
<dbReference type="GO" id="GO:0005524">
    <property type="term" value="F:ATP binding"/>
    <property type="evidence" value="ECO:0007669"/>
    <property type="project" value="UniProtKB-KW"/>
</dbReference>
<dbReference type="InterPro" id="IPR003593">
    <property type="entry name" value="AAA+_ATPase"/>
</dbReference>
<dbReference type="GO" id="GO:0005886">
    <property type="term" value="C:plasma membrane"/>
    <property type="evidence" value="ECO:0007669"/>
    <property type="project" value="UniProtKB-ARBA"/>
</dbReference>
<dbReference type="EMBL" id="CP060715">
    <property type="protein sequence ID" value="QNN60537.1"/>
    <property type="molecule type" value="Genomic_DNA"/>
</dbReference>
<comment type="similarity">
    <text evidence="1">Belongs to the ABC transporter superfamily.</text>
</comment>
<keyword evidence="2" id="KW-0813">Transport</keyword>
<dbReference type="RefSeq" id="WP_187533665.1">
    <property type="nucleotide sequence ID" value="NZ_CBCSHU010000010.1"/>
</dbReference>
<dbReference type="KEGG" id="eio:H9L01_09215"/>
<sequence>MKISLSKVTKTFLHSSEKIQVLDDINYLFESGKIYTIVGKSGVGKTTLLNIISLLDNPSSGHVCYDSIVIDKIPNKELPKFRQNNIGAIFQEYQLIDNMTCLDNVLIPLWTNETISKDEAKRIAKLWLSKLGLKNRISHYPMTLSGGEQQRTAIARALVSNPKVVLADEPTGNVDEESEKIILDIFRTLADQGKLVIIVTHSKTVKDFADISLKLEEGKLVPNEYKF</sequence>
<dbReference type="SUPFAM" id="SSF52540">
    <property type="entry name" value="P-loop containing nucleoside triphosphate hydrolases"/>
    <property type="match status" value="1"/>
</dbReference>
<dbReference type="InterPro" id="IPR027417">
    <property type="entry name" value="P-loop_NTPase"/>
</dbReference>
<protein>
    <submittedName>
        <fullName evidence="6">ABC transporter ATP-binding protein</fullName>
    </submittedName>
</protein>
<keyword evidence="7" id="KW-1185">Reference proteome</keyword>
<accession>A0A7G9RY62</accession>
<proteinExistence type="inferred from homology"/>
<reference evidence="6 7" key="1">
    <citation type="submission" date="2020-08" db="EMBL/GenBank/DDBJ databases">
        <title>Genome sequence of Erysipelothrix inopinata DSM 15511T.</title>
        <authorList>
            <person name="Hyun D.-W."/>
            <person name="Bae J.-W."/>
        </authorList>
    </citation>
    <scope>NUCLEOTIDE SEQUENCE [LARGE SCALE GENOMIC DNA]</scope>
    <source>
        <strain evidence="6 7">DSM 15511</strain>
    </source>
</reference>
<dbReference type="Gene3D" id="3.40.50.300">
    <property type="entry name" value="P-loop containing nucleotide triphosphate hydrolases"/>
    <property type="match status" value="1"/>
</dbReference>
<name>A0A7G9RY62_9FIRM</name>
<dbReference type="PANTHER" id="PTHR42798:SF6">
    <property type="entry name" value="CELL DIVISION ATP-BINDING PROTEIN FTSE"/>
    <property type="match status" value="1"/>
</dbReference>
<dbReference type="InterPro" id="IPR017911">
    <property type="entry name" value="MacB-like_ATP-bd"/>
</dbReference>
<feature type="domain" description="ABC transporter" evidence="5">
    <location>
        <begin position="3"/>
        <end position="227"/>
    </location>
</feature>
<dbReference type="CDD" id="cd03255">
    <property type="entry name" value="ABC_MJ0796_LolCDE_FtsE"/>
    <property type="match status" value="1"/>
</dbReference>
<dbReference type="InterPro" id="IPR003439">
    <property type="entry name" value="ABC_transporter-like_ATP-bd"/>
</dbReference>
<keyword evidence="3" id="KW-0547">Nucleotide-binding</keyword>
<dbReference type="Pfam" id="PF00005">
    <property type="entry name" value="ABC_tran"/>
    <property type="match status" value="1"/>
</dbReference>
<evidence type="ECO:0000256" key="2">
    <source>
        <dbReference type="ARBA" id="ARBA00022448"/>
    </source>
</evidence>
<evidence type="ECO:0000259" key="5">
    <source>
        <dbReference type="PROSITE" id="PS50893"/>
    </source>
</evidence>
<dbReference type="Proteomes" id="UP000515928">
    <property type="component" value="Chromosome"/>
</dbReference>
<dbReference type="FunFam" id="3.40.50.300:FF:000056">
    <property type="entry name" value="Cell division ATP-binding protein FtsE"/>
    <property type="match status" value="1"/>
</dbReference>
<evidence type="ECO:0000313" key="7">
    <source>
        <dbReference type="Proteomes" id="UP000515928"/>
    </source>
</evidence>
<dbReference type="GO" id="GO:0016887">
    <property type="term" value="F:ATP hydrolysis activity"/>
    <property type="evidence" value="ECO:0007669"/>
    <property type="project" value="InterPro"/>
</dbReference>
<dbReference type="PANTHER" id="PTHR42798">
    <property type="entry name" value="LIPOPROTEIN-RELEASING SYSTEM ATP-BINDING PROTEIN LOLD"/>
    <property type="match status" value="1"/>
</dbReference>
<evidence type="ECO:0000256" key="4">
    <source>
        <dbReference type="ARBA" id="ARBA00022840"/>
    </source>
</evidence>
<dbReference type="SMART" id="SM00382">
    <property type="entry name" value="AAA"/>
    <property type="match status" value="1"/>
</dbReference>
<dbReference type="AlphaFoldDB" id="A0A7G9RY62"/>
<evidence type="ECO:0000313" key="6">
    <source>
        <dbReference type="EMBL" id="QNN60537.1"/>
    </source>
</evidence>
<gene>
    <name evidence="6" type="ORF">H9L01_09215</name>
</gene>
<dbReference type="PROSITE" id="PS50893">
    <property type="entry name" value="ABC_TRANSPORTER_2"/>
    <property type="match status" value="1"/>
</dbReference>
<evidence type="ECO:0000256" key="3">
    <source>
        <dbReference type="ARBA" id="ARBA00022741"/>
    </source>
</evidence>
<evidence type="ECO:0000256" key="1">
    <source>
        <dbReference type="ARBA" id="ARBA00005417"/>
    </source>
</evidence>
<keyword evidence="4 6" id="KW-0067">ATP-binding</keyword>